<name>A0ABT6MIT7_9NOCA</name>
<dbReference type="EMBL" id="JARXVC010000013">
    <property type="protein sequence ID" value="MDH6283254.1"/>
    <property type="molecule type" value="Genomic_DNA"/>
</dbReference>
<gene>
    <name evidence="2" type="ORF">M2280_004497</name>
</gene>
<dbReference type="SUPFAM" id="SSF63825">
    <property type="entry name" value="YWTD domain"/>
    <property type="match status" value="2"/>
</dbReference>
<keyword evidence="3" id="KW-1185">Reference proteome</keyword>
<protein>
    <submittedName>
        <fullName evidence="2">Uncharacterized protein</fullName>
    </submittedName>
</protein>
<dbReference type="Gene3D" id="2.120.10.30">
    <property type="entry name" value="TolB, C-terminal domain"/>
    <property type="match status" value="1"/>
</dbReference>
<reference evidence="2 3" key="1">
    <citation type="submission" date="2023-04" db="EMBL/GenBank/DDBJ databases">
        <title>Forest soil microbial communities from Buena Vista Peninsula, Colon Province, Panama.</title>
        <authorList>
            <person name="Bouskill N."/>
        </authorList>
    </citation>
    <scope>NUCLEOTIDE SEQUENCE [LARGE SCALE GENOMIC DNA]</scope>
    <source>
        <strain evidence="2 3">CFH S0262</strain>
    </source>
</reference>
<dbReference type="PANTHER" id="PTHR24104">
    <property type="entry name" value="E3 UBIQUITIN-PROTEIN LIGASE NHLRC1-RELATED"/>
    <property type="match status" value="1"/>
</dbReference>
<feature type="chain" id="PRO_5047020256" evidence="1">
    <location>
        <begin position="24"/>
        <end position="328"/>
    </location>
</feature>
<organism evidence="2 3">
    <name type="scientific">Prescottella agglutinans</name>
    <dbReference type="NCBI Taxonomy" id="1644129"/>
    <lineage>
        <taxon>Bacteria</taxon>
        <taxon>Bacillati</taxon>
        <taxon>Actinomycetota</taxon>
        <taxon>Actinomycetes</taxon>
        <taxon>Mycobacteriales</taxon>
        <taxon>Nocardiaceae</taxon>
        <taxon>Prescottella</taxon>
    </lineage>
</organism>
<evidence type="ECO:0000313" key="2">
    <source>
        <dbReference type="EMBL" id="MDH6283254.1"/>
    </source>
</evidence>
<dbReference type="InterPro" id="IPR011042">
    <property type="entry name" value="6-blade_b-propeller_TolB-like"/>
</dbReference>
<feature type="signal peptide" evidence="1">
    <location>
        <begin position="1"/>
        <end position="23"/>
    </location>
</feature>
<evidence type="ECO:0000313" key="3">
    <source>
        <dbReference type="Proteomes" id="UP001160334"/>
    </source>
</evidence>
<dbReference type="RefSeq" id="WP_280762529.1">
    <property type="nucleotide sequence ID" value="NZ_JARXVC010000013.1"/>
</dbReference>
<proteinExistence type="predicted"/>
<evidence type="ECO:0000256" key="1">
    <source>
        <dbReference type="SAM" id="SignalP"/>
    </source>
</evidence>
<dbReference type="Proteomes" id="UP001160334">
    <property type="component" value="Unassembled WGS sequence"/>
</dbReference>
<sequence>MAVVRKCAVGVAAAVLVTGMASAGATAAADPLADAGIAFQSFLHDIGVPVPGQTSFAFPTADYLVGVAVENGAVYVANNSDTAKEVLVLPAGASTPSVLPLGKLTEVRAVAVEDGNVYVLDQDRVVLLAAGRSTPTVLPFAGLQQPLGLAVEHGNVYVADTFNQRVLELPVGASTPTELPFRGLDGGPVQIAVGGGDVYVTDMYSKRLFVLPVGALESNVLPYGAVSRFTGLTVRDGDVYYVDESNMYNRDFGSLGKPPTGGMVRKVPAGTSTPVTLPFSGFRGLTGIDLDGDRVYIADSGHRQVLSLPVNATGPQPGTGSITLPFGS</sequence>
<keyword evidence="1" id="KW-0732">Signal</keyword>
<dbReference type="InterPro" id="IPR050952">
    <property type="entry name" value="TRIM-NHL_E3_ligases"/>
</dbReference>
<dbReference type="PANTHER" id="PTHR24104:SF25">
    <property type="entry name" value="PROTEIN LIN-41"/>
    <property type="match status" value="1"/>
</dbReference>
<accession>A0ABT6MIT7</accession>
<comment type="caution">
    <text evidence="2">The sequence shown here is derived from an EMBL/GenBank/DDBJ whole genome shotgun (WGS) entry which is preliminary data.</text>
</comment>